<dbReference type="GO" id="GO:0016020">
    <property type="term" value="C:membrane"/>
    <property type="evidence" value="ECO:0007669"/>
    <property type="project" value="InterPro"/>
</dbReference>
<keyword evidence="1" id="KW-0813">Transport</keyword>
<evidence type="ECO:0000256" key="2">
    <source>
        <dbReference type="ARBA" id="ARBA00022617"/>
    </source>
</evidence>
<evidence type="ECO:0000256" key="7">
    <source>
        <dbReference type="PIRSR" id="PIRSR000025-2"/>
    </source>
</evidence>
<feature type="binding site" description="axial binding residue" evidence="7">
    <location>
        <position position="46"/>
    </location>
    <ligand>
        <name>heme c</name>
        <dbReference type="ChEBI" id="CHEBI:61717"/>
    </ligand>
    <ligandPart>
        <name>Fe</name>
        <dbReference type="ChEBI" id="CHEBI:18248"/>
    </ligandPart>
</feature>
<keyword evidence="5 7" id="KW-0408">Iron</keyword>
<keyword evidence="4" id="KW-0249">Electron transport</keyword>
<evidence type="ECO:0000256" key="6">
    <source>
        <dbReference type="PIRSR" id="PIRSR000025-1"/>
    </source>
</evidence>
<dbReference type="PANTHER" id="PTHR37823">
    <property type="entry name" value="CYTOCHROME C-553-LIKE"/>
    <property type="match status" value="1"/>
</dbReference>
<dbReference type="PIRSF" id="PIRSF000025">
    <property type="entry name" value="Cytc_Bsub_c550"/>
    <property type="match status" value="1"/>
</dbReference>
<keyword evidence="2 6" id="KW-0349">Heme</keyword>
<dbReference type="InterPro" id="IPR051811">
    <property type="entry name" value="Cytochrome_c550/c551-like"/>
</dbReference>
<feature type="binding site" description="axial binding residue" evidence="7">
    <location>
        <position position="81"/>
    </location>
    <ligand>
        <name>heme c</name>
        <dbReference type="ChEBI" id="CHEBI:61717"/>
    </ligand>
    <ligandPart>
        <name>Fe</name>
        <dbReference type="ChEBI" id="CHEBI:18248"/>
    </ligandPart>
</feature>
<evidence type="ECO:0000313" key="9">
    <source>
        <dbReference type="EMBL" id="RAV09420.1"/>
    </source>
</evidence>
<dbReference type="EMBL" id="QMFB01000050">
    <property type="protein sequence ID" value="RAV09420.1"/>
    <property type="molecule type" value="Genomic_DNA"/>
</dbReference>
<comment type="caution">
    <text evidence="9">The sequence shown here is derived from an EMBL/GenBank/DDBJ whole genome shotgun (WGS) entry which is preliminary data.</text>
</comment>
<evidence type="ECO:0000256" key="3">
    <source>
        <dbReference type="ARBA" id="ARBA00022723"/>
    </source>
</evidence>
<keyword evidence="3 7" id="KW-0479">Metal-binding</keyword>
<dbReference type="InterPro" id="IPR012218">
    <property type="entry name" value="Cyt_c_BACSU-c550-type"/>
</dbReference>
<dbReference type="Proteomes" id="UP000250369">
    <property type="component" value="Unassembled WGS sequence"/>
</dbReference>
<dbReference type="SUPFAM" id="SSF46626">
    <property type="entry name" value="Cytochrome c"/>
    <property type="match status" value="1"/>
</dbReference>
<dbReference type="GO" id="GO:0005506">
    <property type="term" value="F:iron ion binding"/>
    <property type="evidence" value="ECO:0007669"/>
    <property type="project" value="InterPro"/>
</dbReference>
<dbReference type="Gene3D" id="1.10.760.10">
    <property type="entry name" value="Cytochrome c-like domain"/>
    <property type="match status" value="1"/>
</dbReference>
<proteinExistence type="predicted"/>
<dbReference type="PANTHER" id="PTHR37823:SF4">
    <property type="entry name" value="MENAQUINOL-CYTOCHROME C REDUCTASE CYTOCHROME B_C SUBUNIT"/>
    <property type="match status" value="1"/>
</dbReference>
<comment type="PTM">
    <text evidence="6">Binds 1 heme c group covalently per subunit.</text>
</comment>
<dbReference type="GO" id="GO:0020037">
    <property type="term" value="F:heme binding"/>
    <property type="evidence" value="ECO:0007669"/>
    <property type="project" value="InterPro"/>
</dbReference>
<accession>A0A329LQE0</accession>
<evidence type="ECO:0000256" key="5">
    <source>
        <dbReference type="ARBA" id="ARBA00023004"/>
    </source>
</evidence>
<keyword evidence="10" id="KW-1185">Reference proteome</keyword>
<feature type="binding site" description="covalent" evidence="6">
    <location>
        <position position="42"/>
    </location>
    <ligand>
        <name>heme c</name>
        <dbReference type="ChEBI" id="CHEBI:61717"/>
    </ligand>
</feature>
<feature type="binding site" description="covalent" evidence="6">
    <location>
        <position position="45"/>
    </location>
    <ligand>
        <name>heme c</name>
        <dbReference type="ChEBI" id="CHEBI:61717"/>
    </ligand>
</feature>
<sequence>MLTGIAALLFFTACGQGTNAAGDHGTASAEAARAEALYKKQCLSCHGANLEGKVGPDLRKVGSKLDEEQIAAILRDGAKGMPAFSKMLNDEEIEALARWLSRNN</sequence>
<protein>
    <submittedName>
        <fullName evidence="9">Cytochrome c</fullName>
    </submittedName>
</protein>
<gene>
    <name evidence="9" type="ORF">DQG23_39590</name>
</gene>
<reference evidence="9 10" key="1">
    <citation type="journal article" date="2009" name="Int. J. Syst. Evol. Microbiol.">
        <title>Paenibacillus contaminans sp. nov., isolated from a contaminated laboratory plate.</title>
        <authorList>
            <person name="Chou J.H."/>
            <person name="Lee J.H."/>
            <person name="Lin M.C."/>
            <person name="Chang P.S."/>
            <person name="Arun A.B."/>
            <person name="Young C.C."/>
            <person name="Chen W.M."/>
        </authorList>
    </citation>
    <scope>NUCLEOTIDE SEQUENCE [LARGE SCALE GENOMIC DNA]</scope>
    <source>
        <strain evidence="9 10">CKOBP-6</strain>
    </source>
</reference>
<name>A0A329LQE0_9BACL</name>
<dbReference type="Pfam" id="PF13442">
    <property type="entry name" value="Cytochrome_CBB3"/>
    <property type="match status" value="1"/>
</dbReference>
<evidence type="ECO:0000256" key="1">
    <source>
        <dbReference type="ARBA" id="ARBA00022448"/>
    </source>
</evidence>
<dbReference type="GO" id="GO:0009055">
    <property type="term" value="F:electron transfer activity"/>
    <property type="evidence" value="ECO:0007669"/>
    <property type="project" value="InterPro"/>
</dbReference>
<dbReference type="InterPro" id="IPR036909">
    <property type="entry name" value="Cyt_c-like_dom_sf"/>
</dbReference>
<evidence type="ECO:0000256" key="4">
    <source>
        <dbReference type="ARBA" id="ARBA00022982"/>
    </source>
</evidence>
<dbReference type="InterPro" id="IPR009056">
    <property type="entry name" value="Cyt_c-like_dom"/>
</dbReference>
<dbReference type="OrthoDB" id="7933886at2"/>
<organism evidence="9 10">
    <name type="scientific">Paenibacillus contaminans</name>
    <dbReference type="NCBI Taxonomy" id="450362"/>
    <lineage>
        <taxon>Bacteria</taxon>
        <taxon>Bacillati</taxon>
        <taxon>Bacillota</taxon>
        <taxon>Bacilli</taxon>
        <taxon>Bacillales</taxon>
        <taxon>Paenibacillaceae</taxon>
        <taxon>Paenibacillus</taxon>
    </lineage>
</organism>
<feature type="domain" description="Cytochrome c" evidence="8">
    <location>
        <begin position="29"/>
        <end position="104"/>
    </location>
</feature>
<evidence type="ECO:0000313" key="10">
    <source>
        <dbReference type="Proteomes" id="UP000250369"/>
    </source>
</evidence>
<dbReference type="AlphaFoldDB" id="A0A329LQE0"/>
<dbReference type="PROSITE" id="PS51007">
    <property type="entry name" value="CYTC"/>
    <property type="match status" value="1"/>
</dbReference>
<evidence type="ECO:0000259" key="8">
    <source>
        <dbReference type="PROSITE" id="PS51007"/>
    </source>
</evidence>